<dbReference type="InterPro" id="IPR030484">
    <property type="entry name" value="Rio2"/>
</dbReference>
<dbReference type="OrthoDB" id="50101at2157"/>
<evidence type="ECO:0000256" key="7">
    <source>
        <dbReference type="ARBA" id="ARBA00022741"/>
    </source>
</evidence>
<dbReference type="SUPFAM" id="SSF56112">
    <property type="entry name" value="Protein kinase-like (PK-like)"/>
    <property type="match status" value="1"/>
</dbReference>
<dbReference type="PROSITE" id="PS01245">
    <property type="entry name" value="RIO1"/>
    <property type="match status" value="1"/>
</dbReference>
<dbReference type="SMART" id="SM00090">
    <property type="entry name" value="RIO"/>
    <property type="match status" value="1"/>
</dbReference>
<dbReference type="GO" id="GO:0030688">
    <property type="term" value="C:preribosome, small subunit precursor"/>
    <property type="evidence" value="ECO:0007669"/>
    <property type="project" value="TreeGrafter"/>
</dbReference>
<dbReference type="InterPro" id="IPR015285">
    <property type="entry name" value="RIO2_wHTH_N"/>
</dbReference>
<evidence type="ECO:0000256" key="8">
    <source>
        <dbReference type="ARBA" id="ARBA00022777"/>
    </source>
</evidence>
<dbReference type="PANTHER" id="PTHR45852">
    <property type="entry name" value="SER/THR-PROTEIN KINASE RIO2"/>
    <property type="match status" value="1"/>
</dbReference>
<dbReference type="InterPro" id="IPR011009">
    <property type="entry name" value="Kinase-like_dom_sf"/>
</dbReference>
<dbReference type="InterPro" id="IPR036390">
    <property type="entry name" value="WH_DNA-bd_sf"/>
</dbReference>
<organism evidence="14 15">
    <name type="scientific">Desulfurococcus amylolyticus DSM 16532</name>
    <dbReference type="NCBI Taxonomy" id="768672"/>
    <lineage>
        <taxon>Archaea</taxon>
        <taxon>Thermoproteota</taxon>
        <taxon>Thermoprotei</taxon>
        <taxon>Desulfurococcales</taxon>
        <taxon>Desulfurococcaceae</taxon>
        <taxon>Desulfurococcus</taxon>
    </lineage>
</organism>
<evidence type="ECO:0000256" key="11">
    <source>
        <dbReference type="ARBA" id="ARBA00047899"/>
    </source>
</evidence>
<keyword evidence="5" id="KW-0808">Transferase</keyword>
<dbReference type="PANTHER" id="PTHR45852:SF1">
    <property type="entry name" value="SERINE_THREONINE-PROTEIN KINASE RIO2"/>
    <property type="match status" value="1"/>
</dbReference>
<dbReference type="GO" id="GO:0004674">
    <property type="term" value="F:protein serine/threonine kinase activity"/>
    <property type="evidence" value="ECO:0007669"/>
    <property type="project" value="UniProtKB-KW"/>
</dbReference>
<dbReference type="HOGENOM" id="CLU_018693_1_0_2"/>
<feature type="domain" description="RIO kinase" evidence="13">
    <location>
        <begin position="65"/>
        <end position="293"/>
    </location>
</feature>
<name>I3XQ11_DESAM</name>
<dbReference type="GO" id="GO:0030490">
    <property type="term" value="P:maturation of SSU-rRNA"/>
    <property type="evidence" value="ECO:0007669"/>
    <property type="project" value="TreeGrafter"/>
</dbReference>
<dbReference type="FunFam" id="3.30.200.20:FF:000052">
    <property type="entry name" value="Serine/threonine-protein kinase RIO2"/>
    <property type="match status" value="1"/>
</dbReference>
<keyword evidence="7" id="KW-0547">Nucleotide-binding</keyword>
<evidence type="ECO:0000313" key="14">
    <source>
        <dbReference type="EMBL" id="AFL66035.1"/>
    </source>
</evidence>
<dbReference type="KEGG" id="dfd:Desfe_0122"/>
<dbReference type="Pfam" id="PF09202">
    <property type="entry name" value="Rio2_N"/>
    <property type="match status" value="1"/>
</dbReference>
<protein>
    <recommendedName>
        <fullName evidence="3">non-specific serine/threonine protein kinase</fullName>
        <ecNumber evidence="3">2.7.11.1</ecNumber>
    </recommendedName>
</protein>
<dbReference type="Gene3D" id="3.30.200.20">
    <property type="entry name" value="Phosphorylase Kinase, domain 1"/>
    <property type="match status" value="1"/>
</dbReference>
<evidence type="ECO:0000256" key="5">
    <source>
        <dbReference type="ARBA" id="ARBA00022679"/>
    </source>
</evidence>
<evidence type="ECO:0000256" key="12">
    <source>
        <dbReference type="ARBA" id="ARBA00048679"/>
    </source>
</evidence>
<comment type="catalytic activity">
    <reaction evidence="11">
        <text>L-threonyl-[protein] + ATP = O-phospho-L-threonyl-[protein] + ADP + H(+)</text>
        <dbReference type="Rhea" id="RHEA:46608"/>
        <dbReference type="Rhea" id="RHEA-COMP:11060"/>
        <dbReference type="Rhea" id="RHEA-COMP:11605"/>
        <dbReference type="ChEBI" id="CHEBI:15378"/>
        <dbReference type="ChEBI" id="CHEBI:30013"/>
        <dbReference type="ChEBI" id="CHEBI:30616"/>
        <dbReference type="ChEBI" id="CHEBI:61977"/>
        <dbReference type="ChEBI" id="CHEBI:456216"/>
        <dbReference type="EC" id="2.7.11.1"/>
    </reaction>
</comment>
<evidence type="ECO:0000256" key="9">
    <source>
        <dbReference type="ARBA" id="ARBA00022840"/>
    </source>
</evidence>
<evidence type="ECO:0000256" key="6">
    <source>
        <dbReference type="ARBA" id="ARBA00022723"/>
    </source>
</evidence>
<keyword evidence="4" id="KW-0723">Serine/threonine-protein kinase</keyword>
<comment type="similarity">
    <text evidence="2">Belongs to the protein kinase superfamily. RIO-type Ser/Thr kinase family.</text>
</comment>
<evidence type="ECO:0000256" key="10">
    <source>
        <dbReference type="ARBA" id="ARBA00022842"/>
    </source>
</evidence>
<dbReference type="AlphaFoldDB" id="I3XQ11"/>
<comment type="catalytic activity">
    <reaction evidence="12">
        <text>L-seryl-[protein] + ATP = O-phospho-L-seryl-[protein] + ADP + H(+)</text>
        <dbReference type="Rhea" id="RHEA:17989"/>
        <dbReference type="Rhea" id="RHEA-COMP:9863"/>
        <dbReference type="Rhea" id="RHEA-COMP:11604"/>
        <dbReference type="ChEBI" id="CHEBI:15378"/>
        <dbReference type="ChEBI" id="CHEBI:29999"/>
        <dbReference type="ChEBI" id="CHEBI:30616"/>
        <dbReference type="ChEBI" id="CHEBI:83421"/>
        <dbReference type="ChEBI" id="CHEBI:456216"/>
        <dbReference type="EC" id="2.7.11.1"/>
    </reaction>
</comment>
<evidence type="ECO:0000256" key="1">
    <source>
        <dbReference type="ARBA" id="ARBA00001946"/>
    </source>
</evidence>
<sequence length="295" mass="33759">MLPGEIYKSLTDKDFKVLAAIEKGISRGMEYVALETIERISGLHEGEVILVLGKLHELGLVKRKTIAGYKAYRLTYIGYDMLAFRALVNKNILEALGNKIGVGKESEIYIGLAPGGLKVVVKVLRIGRTSFQRTRLLRSWSSNRVSTTWYEESKLAAEREFKALKTLSSINTLVPVPLGYNRHVIVTEYIEGVELYKRPELRKPEQVLEYIIDTISKAYREAGIVHGDLSEYNIIVTVSDEKPYVIDWPQYIYREEPHALQLLRRDVEYVVRFFNKVYGLNIDHMTIYNRIVSAG</sequence>
<accession>I3XQ11</accession>
<dbReference type="RefSeq" id="WP_014766940.1">
    <property type="nucleotide sequence ID" value="NC_018001.1"/>
</dbReference>
<dbReference type="eggNOG" id="arCOG01181">
    <property type="taxonomic scope" value="Archaea"/>
</dbReference>
<dbReference type="Gene3D" id="1.10.510.10">
    <property type="entry name" value="Transferase(Phosphotransferase) domain 1"/>
    <property type="match status" value="1"/>
</dbReference>
<keyword evidence="9" id="KW-0067">ATP-binding</keyword>
<dbReference type="EC" id="2.7.11.1" evidence="3"/>
<dbReference type="InterPro" id="IPR036388">
    <property type="entry name" value="WH-like_DNA-bd_sf"/>
</dbReference>
<dbReference type="CDD" id="cd05144">
    <property type="entry name" value="RIO2_C"/>
    <property type="match status" value="1"/>
</dbReference>
<keyword evidence="10" id="KW-0460">Magnesium</keyword>
<dbReference type="GO" id="GO:0005524">
    <property type="term" value="F:ATP binding"/>
    <property type="evidence" value="ECO:0007669"/>
    <property type="project" value="UniProtKB-KW"/>
</dbReference>
<dbReference type="InterPro" id="IPR000687">
    <property type="entry name" value="RIO_kinase"/>
</dbReference>
<reference evidence="14 15" key="1">
    <citation type="journal article" date="2012" name="J. Bacteriol.">
        <title>Complete Genome Sequence of Desulfurococcus fermentans, a Hyperthermophilic Cellulolytic Crenarchaeon Isolated from a Freshwater Hot Spring in Kamchatka, Russia.</title>
        <authorList>
            <person name="Susanti D."/>
            <person name="Johnson E.F."/>
            <person name="Rodriguez J.R."/>
            <person name="Anderson I."/>
            <person name="Perevalova A.A."/>
            <person name="Kyrpides N."/>
            <person name="Lucas S."/>
            <person name="Han J."/>
            <person name="Lapidus A."/>
            <person name="Cheng J.F."/>
            <person name="Goodwin L."/>
            <person name="Pitluck S."/>
            <person name="Mavrommatis K."/>
            <person name="Peters L."/>
            <person name="Land M.L."/>
            <person name="Hauser L."/>
            <person name="Gopalan V."/>
            <person name="Chan P.P."/>
            <person name="Lowe T.M."/>
            <person name="Atomi H."/>
            <person name="Bonch-Osmolovskaya E.A."/>
            <person name="Woyke T."/>
            <person name="Mukhopadhyay B."/>
        </authorList>
    </citation>
    <scope>NUCLEOTIDE SEQUENCE [LARGE SCALE GENOMIC DNA]</scope>
    <source>
        <strain evidence="14 15">DSM 16532</strain>
    </source>
</reference>
<evidence type="ECO:0000256" key="2">
    <source>
        <dbReference type="ARBA" id="ARBA00009196"/>
    </source>
</evidence>
<comment type="cofactor">
    <cofactor evidence="1">
        <name>Mg(2+)</name>
        <dbReference type="ChEBI" id="CHEBI:18420"/>
    </cofactor>
</comment>
<evidence type="ECO:0000256" key="3">
    <source>
        <dbReference type="ARBA" id="ARBA00012513"/>
    </source>
</evidence>
<dbReference type="Proteomes" id="UP000006175">
    <property type="component" value="Chromosome"/>
</dbReference>
<dbReference type="SUPFAM" id="SSF46785">
    <property type="entry name" value="Winged helix' DNA-binding domain"/>
    <property type="match status" value="1"/>
</dbReference>
<keyword evidence="15" id="KW-1185">Reference proteome</keyword>
<gene>
    <name evidence="14" type="ORF">Desfe_0122</name>
</gene>
<keyword evidence="6" id="KW-0479">Metal-binding</keyword>
<evidence type="ECO:0000313" key="15">
    <source>
        <dbReference type="Proteomes" id="UP000006175"/>
    </source>
</evidence>
<dbReference type="InterPro" id="IPR018935">
    <property type="entry name" value="RIO_kinase_CS"/>
</dbReference>
<keyword evidence="8 14" id="KW-0418">Kinase</keyword>
<dbReference type="EMBL" id="CP003321">
    <property type="protein sequence ID" value="AFL66035.1"/>
    <property type="molecule type" value="Genomic_DNA"/>
</dbReference>
<proteinExistence type="inferred from homology"/>
<evidence type="ECO:0000259" key="13">
    <source>
        <dbReference type="SMART" id="SM00090"/>
    </source>
</evidence>
<dbReference type="InterPro" id="IPR018934">
    <property type="entry name" value="RIO_dom"/>
</dbReference>
<evidence type="ECO:0000256" key="4">
    <source>
        <dbReference type="ARBA" id="ARBA00022527"/>
    </source>
</evidence>
<dbReference type="Gene3D" id="1.10.10.10">
    <property type="entry name" value="Winged helix-like DNA-binding domain superfamily/Winged helix DNA-binding domain"/>
    <property type="match status" value="1"/>
</dbReference>
<dbReference type="GeneID" id="13062453"/>
<dbReference type="Pfam" id="PF01163">
    <property type="entry name" value="RIO1"/>
    <property type="match status" value="1"/>
</dbReference>
<dbReference type="GO" id="GO:0046872">
    <property type="term" value="F:metal ion binding"/>
    <property type="evidence" value="ECO:0007669"/>
    <property type="project" value="UniProtKB-KW"/>
</dbReference>
<dbReference type="GO" id="GO:0005829">
    <property type="term" value="C:cytosol"/>
    <property type="evidence" value="ECO:0007669"/>
    <property type="project" value="TreeGrafter"/>
</dbReference>